<feature type="region of interest" description="Disordered" evidence="5">
    <location>
        <begin position="139"/>
        <end position="160"/>
    </location>
</feature>
<dbReference type="InterPro" id="IPR000915">
    <property type="entry name" value="60S_ribosomal_eL6"/>
</dbReference>
<dbReference type="InterPro" id="IPR041997">
    <property type="entry name" value="Ribosomal_eL6_KOW"/>
</dbReference>
<dbReference type="PANTHER" id="PTHR10715">
    <property type="entry name" value="60S RIBOSOMAL PROTEIN L6"/>
    <property type="match status" value="1"/>
</dbReference>
<keyword evidence="3 4" id="KW-0687">Ribonucleoprotein</keyword>
<reference evidence="7 8" key="1">
    <citation type="submission" date="2019-02" db="EMBL/GenBank/DDBJ databases">
        <title>Genome sequencing of the rare red list fungi Dentipellis fragilis.</title>
        <authorList>
            <person name="Buettner E."/>
            <person name="Kellner H."/>
        </authorList>
    </citation>
    <scope>NUCLEOTIDE SEQUENCE [LARGE SCALE GENOMIC DNA]</scope>
    <source>
        <strain evidence="7 8">DSM 105465</strain>
    </source>
</reference>
<dbReference type="GO" id="GO:0003723">
    <property type="term" value="F:RNA binding"/>
    <property type="evidence" value="ECO:0007669"/>
    <property type="project" value="TreeGrafter"/>
</dbReference>
<feature type="region of interest" description="Disordered" evidence="5">
    <location>
        <begin position="20"/>
        <end position="43"/>
    </location>
</feature>
<evidence type="ECO:0000256" key="4">
    <source>
        <dbReference type="RuleBase" id="RU000662"/>
    </source>
</evidence>
<evidence type="ECO:0000256" key="1">
    <source>
        <dbReference type="ARBA" id="ARBA00010592"/>
    </source>
</evidence>
<dbReference type="Proteomes" id="UP000298327">
    <property type="component" value="Unassembled WGS sequence"/>
</dbReference>
<dbReference type="Gene3D" id="2.30.30.30">
    <property type="match status" value="1"/>
</dbReference>
<evidence type="ECO:0000313" key="8">
    <source>
        <dbReference type="Proteomes" id="UP000298327"/>
    </source>
</evidence>
<dbReference type="InterPro" id="IPR049633">
    <property type="entry name" value="Ribosomal_eL6_CS"/>
</dbReference>
<feature type="region of interest" description="Disordered" evidence="5">
    <location>
        <begin position="165"/>
        <end position="184"/>
    </location>
</feature>
<feature type="region of interest" description="Disordered" evidence="5">
    <location>
        <begin position="272"/>
        <end position="295"/>
    </location>
</feature>
<dbReference type="GO" id="GO:0002181">
    <property type="term" value="P:cytoplasmic translation"/>
    <property type="evidence" value="ECO:0007669"/>
    <property type="project" value="TreeGrafter"/>
</dbReference>
<organism evidence="7 8">
    <name type="scientific">Dentipellis fragilis</name>
    <dbReference type="NCBI Taxonomy" id="205917"/>
    <lineage>
        <taxon>Eukaryota</taxon>
        <taxon>Fungi</taxon>
        <taxon>Dikarya</taxon>
        <taxon>Basidiomycota</taxon>
        <taxon>Agaricomycotina</taxon>
        <taxon>Agaricomycetes</taxon>
        <taxon>Russulales</taxon>
        <taxon>Hericiaceae</taxon>
        <taxon>Dentipellis</taxon>
    </lineage>
</organism>
<evidence type="ECO:0000256" key="2">
    <source>
        <dbReference type="ARBA" id="ARBA00022980"/>
    </source>
</evidence>
<comment type="caution">
    <text evidence="7">The sequence shown here is derived from an EMBL/GenBank/DDBJ whole genome shotgun (WGS) entry which is preliminary data.</text>
</comment>
<dbReference type="AlphaFoldDB" id="A0A4Y9Y815"/>
<comment type="similarity">
    <text evidence="1 4">Belongs to the eukaryotic ribosomal protein eL6 family.</text>
</comment>
<dbReference type="GO" id="GO:0003735">
    <property type="term" value="F:structural constituent of ribosome"/>
    <property type="evidence" value="ECO:0007669"/>
    <property type="project" value="InterPro"/>
</dbReference>
<sequence>MATEIFELAEYKVLSISKNTTSRSSAADKDRSPTVRPNRTPPTLIANSCSGRPQHALLQSGWNLVERMRMDGWMVTRMDGCASPGLRYLQLCCAMARSSELTQGVGRLSRSQVFARRQLYKGQKKTEKPAAAEVAPTKEVTVGGANNGGKRLVPTSKAPRFYPAEDVRQPKKSRKSPKASSLRSSITPGSVLILLAGRFRGKRVVFLKQLSSGLLLVTGPFKVNGVPLRRVNQAYVIATSTKIDLGDFKVDEKFNDAYFAKAAKKGSRSAEEEFFADGKPKEKKPFPETKSSDQKEVDKVILASIKKSENLAKYLKASWGLSKGEYPHQLAF</sequence>
<keyword evidence="2 4" id="KW-0689">Ribosomal protein</keyword>
<evidence type="ECO:0000256" key="5">
    <source>
        <dbReference type="SAM" id="MobiDB-lite"/>
    </source>
</evidence>
<gene>
    <name evidence="7" type="ORF">EVG20_g8309</name>
</gene>
<dbReference type="CDD" id="cd13156">
    <property type="entry name" value="KOW_RPL6"/>
    <property type="match status" value="1"/>
</dbReference>
<dbReference type="GO" id="GO:0000027">
    <property type="term" value="P:ribosomal large subunit assembly"/>
    <property type="evidence" value="ECO:0007669"/>
    <property type="project" value="TreeGrafter"/>
</dbReference>
<dbReference type="EMBL" id="SEOQ01000707">
    <property type="protein sequence ID" value="TFY58038.1"/>
    <property type="molecule type" value="Genomic_DNA"/>
</dbReference>
<dbReference type="InterPro" id="IPR005568">
    <property type="entry name" value="Ribosomal_uL6_N"/>
</dbReference>
<dbReference type="FunFam" id="2.30.30.30:FF:000014">
    <property type="entry name" value="60S ribosomal protein L6"/>
    <property type="match status" value="1"/>
</dbReference>
<keyword evidence="8" id="KW-1185">Reference proteome</keyword>
<name>A0A4Y9Y815_9AGAM</name>
<feature type="domain" description="Large ribosomal subunit protein uL6 N-terminal" evidence="6">
    <location>
        <begin position="100"/>
        <end position="128"/>
    </location>
</feature>
<dbReference type="Pfam" id="PF01159">
    <property type="entry name" value="Ribosomal_L6e"/>
    <property type="match status" value="1"/>
</dbReference>
<dbReference type="InterPro" id="IPR008991">
    <property type="entry name" value="Translation_prot_SH3-like_sf"/>
</dbReference>
<dbReference type="GO" id="GO:0022625">
    <property type="term" value="C:cytosolic large ribosomal subunit"/>
    <property type="evidence" value="ECO:0007669"/>
    <property type="project" value="TreeGrafter"/>
</dbReference>
<evidence type="ECO:0000256" key="3">
    <source>
        <dbReference type="ARBA" id="ARBA00023274"/>
    </source>
</evidence>
<dbReference type="OrthoDB" id="2436667at2759"/>
<evidence type="ECO:0000313" key="7">
    <source>
        <dbReference type="EMBL" id="TFY58038.1"/>
    </source>
</evidence>
<dbReference type="InterPro" id="IPR014722">
    <property type="entry name" value="Rib_uL2_dom2"/>
</dbReference>
<dbReference type="PROSITE" id="PS01170">
    <property type="entry name" value="RIBOSOMAL_L6E"/>
    <property type="match status" value="1"/>
</dbReference>
<proteinExistence type="inferred from homology"/>
<dbReference type="STRING" id="205917.A0A4Y9Y815"/>
<dbReference type="PANTHER" id="PTHR10715:SF0">
    <property type="entry name" value="LARGE RIBOSOMAL SUBUNIT PROTEIN EL6"/>
    <property type="match status" value="1"/>
</dbReference>
<evidence type="ECO:0000259" key="6">
    <source>
        <dbReference type="Pfam" id="PF03868"/>
    </source>
</evidence>
<dbReference type="SUPFAM" id="SSF50104">
    <property type="entry name" value="Translation proteins SH3-like domain"/>
    <property type="match status" value="1"/>
</dbReference>
<accession>A0A4Y9Y815</accession>
<dbReference type="Pfam" id="PF03868">
    <property type="entry name" value="Ribosomal_L6e_N"/>
    <property type="match status" value="1"/>
</dbReference>
<protein>
    <recommendedName>
        <fullName evidence="4">60S ribosomal protein L6</fullName>
    </recommendedName>
</protein>